<feature type="chain" id="PRO_5046309550" evidence="1">
    <location>
        <begin position="20"/>
        <end position="151"/>
    </location>
</feature>
<keyword evidence="3" id="KW-1185">Reference proteome</keyword>
<dbReference type="Proteomes" id="UP001165423">
    <property type="component" value="Unassembled WGS sequence"/>
</dbReference>
<evidence type="ECO:0000256" key="1">
    <source>
        <dbReference type="SAM" id="SignalP"/>
    </source>
</evidence>
<feature type="non-terminal residue" evidence="2">
    <location>
        <position position="151"/>
    </location>
</feature>
<name>A0ABT0A5W7_9GAMM</name>
<comment type="caution">
    <text evidence="2">The sequence shown here is derived from an EMBL/GenBank/DDBJ whole genome shotgun (WGS) entry which is preliminary data.</text>
</comment>
<evidence type="ECO:0000313" key="3">
    <source>
        <dbReference type="Proteomes" id="UP001165423"/>
    </source>
</evidence>
<reference evidence="2 3" key="1">
    <citation type="submission" date="2022-03" db="EMBL/GenBank/DDBJ databases">
        <title>Luteimonas soily sp. nov., a novel bacterium isolated from the soil.</title>
        <authorList>
            <person name="Zhang X."/>
        </authorList>
    </citation>
    <scope>NUCLEOTIDE SEQUENCE [LARGE SCALE GENOMIC DNA]</scope>
    <source>
        <strain evidence="2 3">50</strain>
    </source>
</reference>
<protein>
    <submittedName>
        <fullName evidence="2">Uncharacterized protein</fullName>
    </submittedName>
</protein>
<feature type="signal peptide" evidence="1">
    <location>
        <begin position="1"/>
        <end position="19"/>
    </location>
</feature>
<sequence>MRKILATLLLAVVPVVSQAHELGAAFGDSVAVSSQGDLAIVEYCPDNTCEVFTLRGPSATLPLQDFAFAYLLGVSEYLYLESFQADTKSPAIRAVLGRYRSHCPQPPSPEAARCVVGYLASIYPIKASFVRYDEGERNVVPIPLEGFRHGT</sequence>
<gene>
    <name evidence="2" type="ORF">MQC88_10435</name>
</gene>
<accession>A0ABT0A5W7</accession>
<dbReference type="EMBL" id="JALGCL010000003">
    <property type="protein sequence ID" value="MCJ0826362.1"/>
    <property type="molecule type" value="Genomic_DNA"/>
</dbReference>
<keyword evidence="1" id="KW-0732">Signal</keyword>
<dbReference type="RefSeq" id="WP_243321742.1">
    <property type="nucleotide sequence ID" value="NZ_JALGCL010000003.1"/>
</dbReference>
<evidence type="ECO:0000313" key="2">
    <source>
        <dbReference type="EMBL" id="MCJ0826362.1"/>
    </source>
</evidence>
<organism evidence="2 3">
    <name type="scientific">Cognatiluteimonas sedimenti</name>
    <dbReference type="NCBI Taxonomy" id="2927791"/>
    <lineage>
        <taxon>Bacteria</taxon>
        <taxon>Pseudomonadati</taxon>
        <taxon>Pseudomonadota</taxon>
        <taxon>Gammaproteobacteria</taxon>
        <taxon>Lysobacterales</taxon>
        <taxon>Lysobacteraceae</taxon>
        <taxon>Cognatiluteimonas</taxon>
    </lineage>
</organism>
<proteinExistence type="predicted"/>